<organism evidence="5 6">
    <name type="scientific">Aureobasidium pullulans</name>
    <name type="common">Black yeast</name>
    <name type="synonym">Pullularia pullulans</name>
    <dbReference type="NCBI Taxonomy" id="5580"/>
    <lineage>
        <taxon>Eukaryota</taxon>
        <taxon>Fungi</taxon>
        <taxon>Dikarya</taxon>
        <taxon>Ascomycota</taxon>
        <taxon>Pezizomycotina</taxon>
        <taxon>Dothideomycetes</taxon>
        <taxon>Dothideomycetidae</taxon>
        <taxon>Dothideales</taxon>
        <taxon>Saccotheciaceae</taxon>
        <taxon>Aureobasidium</taxon>
    </lineage>
</organism>
<evidence type="ECO:0000313" key="6">
    <source>
        <dbReference type="Proteomes" id="UP000308802"/>
    </source>
</evidence>
<dbReference type="GO" id="GO:0051287">
    <property type="term" value="F:NAD binding"/>
    <property type="evidence" value="ECO:0007669"/>
    <property type="project" value="InterPro"/>
</dbReference>
<evidence type="ECO:0000259" key="4">
    <source>
        <dbReference type="Pfam" id="PF14833"/>
    </source>
</evidence>
<dbReference type="Pfam" id="PF03446">
    <property type="entry name" value="NAD_binding_2"/>
    <property type="match status" value="1"/>
</dbReference>
<reference evidence="5 6" key="1">
    <citation type="submission" date="2018-10" db="EMBL/GenBank/DDBJ databases">
        <title>Fifty Aureobasidium pullulans genomes reveal a recombining polyextremotolerant generalist.</title>
        <authorList>
            <person name="Gostincar C."/>
            <person name="Turk M."/>
            <person name="Zajc J."/>
            <person name="Gunde-Cimerman N."/>
        </authorList>
    </citation>
    <scope>NUCLEOTIDE SEQUENCE [LARGE SCALE GENOMIC DNA]</scope>
    <source>
        <strain evidence="5 6">EXF-10659</strain>
    </source>
</reference>
<evidence type="ECO:0000259" key="3">
    <source>
        <dbReference type="Pfam" id="PF03446"/>
    </source>
</evidence>
<dbReference type="SUPFAM" id="SSF48179">
    <property type="entry name" value="6-phosphogluconate dehydrogenase C-terminal domain-like"/>
    <property type="match status" value="1"/>
</dbReference>
<dbReference type="AlphaFoldDB" id="A0A4S8ZWG5"/>
<name>A0A4S8ZWG5_AURPU</name>
<feature type="domain" description="6-phosphogluconate dehydrogenase NADP-binding" evidence="3">
    <location>
        <begin position="14"/>
        <end position="172"/>
    </location>
</feature>
<dbReference type="InterPro" id="IPR008927">
    <property type="entry name" value="6-PGluconate_DH-like_C_sf"/>
</dbReference>
<feature type="compositionally biased region" description="Basic and acidic residues" evidence="2">
    <location>
        <begin position="315"/>
        <end position="332"/>
    </location>
</feature>
<comment type="caution">
    <text evidence="5">The sequence shown here is derived from an EMBL/GenBank/DDBJ whole genome shotgun (WGS) entry which is preliminary data.</text>
</comment>
<dbReference type="SUPFAM" id="SSF51735">
    <property type="entry name" value="NAD(P)-binding Rossmann-fold domains"/>
    <property type="match status" value="1"/>
</dbReference>
<dbReference type="InterPro" id="IPR051265">
    <property type="entry name" value="HIBADH-related_NP60_sf"/>
</dbReference>
<gene>
    <name evidence="5" type="ORF">D6D19_07680</name>
</gene>
<feature type="compositionally biased region" description="Polar residues" evidence="2">
    <location>
        <begin position="333"/>
        <end position="346"/>
    </location>
</feature>
<feature type="region of interest" description="Disordered" evidence="2">
    <location>
        <begin position="315"/>
        <end position="346"/>
    </location>
</feature>
<dbReference type="InterPro" id="IPR036291">
    <property type="entry name" value="NAD(P)-bd_dom_sf"/>
</dbReference>
<protein>
    <submittedName>
        <fullName evidence="5">3-hydroxyisobutyrate dehydrogenase</fullName>
    </submittedName>
</protein>
<dbReference type="EMBL" id="QZAO01000319">
    <property type="protein sequence ID" value="THW70663.1"/>
    <property type="molecule type" value="Genomic_DNA"/>
</dbReference>
<accession>A0A4S8ZWG5</accession>
<dbReference type="GO" id="GO:0050661">
    <property type="term" value="F:NADP binding"/>
    <property type="evidence" value="ECO:0007669"/>
    <property type="project" value="InterPro"/>
</dbReference>
<dbReference type="PANTHER" id="PTHR43580:SF8">
    <property type="entry name" value="6-PHOSPHOGLUCONATE DEHYDROGENASE NADP-BINDING DOMAIN-CONTAINING PROTEIN-RELATED"/>
    <property type="match status" value="1"/>
</dbReference>
<dbReference type="Gene3D" id="1.10.1040.10">
    <property type="entry name" value="N-(1-d-carboxylethyl)-l-norvaline Dehydrogenase, domain 2"/>
    <property type="match status" value="1"/>
</dbReference>
<dbReference type="Proteomes" id="UP000308802">
    <property type="component" value="Unassembled WGS sequence"/>
</dbReference>
<proteinExistence type="inferred from homology"/>
<comment type="similarity">
    <text evidence="1">Belongs to the HIBADH-related family. NP60 subfamily.</text>
</comment>
<evidence type="ECO:0000313" key="5">
    <source>
        <dbReference type="EMBL" id="THW70663.1"/>
    </source>
</evidence>
<evidence type="ECO:0000256" key="1">
    <source>
        <dbReference type="ARBA" id="ARBA00007598"/>
    </source>
</evidence>
<dbReference type="PANTHER" id="PTHR43580">
    <property type="entry name" value="OXIDOREDUCTASE GLYR1-RELATED"/>
    <property type="match status" value="1"/>
</dbReference>
<dbReference type="InterPro" id="IPR006115">
    <property type="entry name" value="6PGDH_NADP-bd"/>
</dbReference>
<dbReference type="Gene3D" id="3.40.50.720">
    <property type="entry name" value="NAD(P)-binding Rossmann-like Domain"/>
    <property type="match status" value="1"/>
</dbReference>
<evidence type="ECO:0000256" key="2">
    <source>
        <dbReference type="SAM" id="MobiDB-lite"/>
    </source>
</evidence>
<dbReference type="InterPro" id="IPR013328">
    <property type="entry name" value="6PGD_dom2"/>
</dbReference>
<feature type="domain" description="3-hydroxyisobutyrate dehydrogenase-like NAD-binding" evidence="4">
    <location>
        <begin position="182"/>
        <end position="302"/>
    </location>
</feature>
<sequence length="418" mass="44443">MSATASNMAAKKLQVGWYGLGSMGKPMAENLQKYLAKNDQSLIFNNRTMASGDSLKDLGASPASSFGELVTKSDVIFTMVNNDDTLKSLLQQAYDTKDLSGKIFVDCSTVHPDTTKAVTEEITKHKATYLAAPMFGGPAIAVPGKLVVAIGGPSSAVENVKPYFQDVIARKVIVCKEEPQSASMLKIAGNIITVNLMEAVSEAQVFAEQTGIGCGPMEELITEGFGPVAGGYSGRMTSGNYAPALDKRPGFGVSLSIKDANYALAIAEEKGVKLPATEIANKNMKAARDEHGEVLDCASMYGTLRKEAGLNFFNDKSRQSDDVGQHQNDTHVHPQQANIRGQRSSAARSLHPSIPEWFARLVVIPRPAFSMVSRTAKATLPDTEMAKAMVKEAMARVSGGAVAGQGATVTVGSPRSDY</sequence>
<dbReference type="Pfam" id="PF14833">
    <property type="entry name" value="NAD_binding_11"/>
    <property type="match status" value="1"/>
</dbReference>
<dbReference type="InterPro" id="IPR029154">
    <property type="entry name" value="HIBADH-like_NADP-bd"/>
</dbReference>